<proteinExistence type="predicted"/>
<dbReference type="Proteomes" id="UP000245626">
    <property type="component" value="Unassembled WGS sequence"/>
</dbReference>
<sequence>MARGSSRLEMREIRERGASWNRRMNSGNHSPEIWKEQEREKGRKSREEGEERANPAYTPPPLLPRNLLHKACDLEIESLGDADPQKIRPIFFPFSFVPTKPPSLIRHTSRLAFFSPRPTLSLLLHLLQGNRTLPSLPPSPSSPFFFNNQNPSAATFLFPLPHHFSRNAQTSFPIQLHERKEGRNTSSLRS</sequence>
<gene>
    <name evidence="1" type="ORF">IE53DRAFT_81351</name>
</gene>
<evidence type="ECO:0000313" key="2">
    <source>
        <dbReference type="Proteomes" id="UP000245626"/>
    </source>
</evidence>
<keyword evidence="2" id="KW-1185">Reference proteome</keyword>
<name>A0ACD0NY58_9BASI</name>
<organism evidence="1 2">
    <name type="scientific">Violaceomyces palustris</name>
    <dbReference type="NCBI Taxonomy" id="1673888"/>
    <lineage>
        <taxon>Eukaryota</taxon>
        <taxon>Fungi</taxon>
        <taxon>Dikarya</taxon>
        <taxon>Basidiomycota</taxon>
        <taxon>Ustilaginomycotina</taxon>
        <taxon>Ustilaginomycetes</taxon>
        <taxon>Violaceomycetales</taxon>
        <taxon>Violaceomycetaceae</taxon>
        <taxon>Violaceomyces</taxon>
    </lineage>
</organism>
<accession>A0ACD0NY58</accession>
<dbReference type="EMBL" id="KZ819904">
    <property type="protein sequence ID" value="PWN50712.1"/>
    <property type="molecule type" value="Genomic_DNA"/>
</dbReference>
<protein>
    <submittedName>
        <fullName evidence="1">Uncharacterized protein</fullName>
    </submittedName>
</protein>
<evidence type="ECO:0000313" key="1">
    <source>
        <dbReference type="EMBL" id="PWN50712.1"/>
    </source>
</evidence>
<reference evidence="1 2" key="1">
    <citation type="journal article" date="2018" name="Mol. Biol. Evol.">
        <title>Broad Genomic Sampling Reveals a Smut Pathogenic Ancestry of the Fungal Clade Ustilaginomycotina.</title>
        <authorList>
            <person name="Kijpornyongpan T."/>
            <person name="Mondo S.J."/>
            <person name="Barry K."/>
            <person name="Sandor L."/>
            <person name="Lee J."/>
            <person name="Lipzen A."/>
            <person name="Pangilinan J."/>
            <person name="LaButti K."/>
            <person name="Hainaut M."/>
            <person name="Henrissat B."/>
            <person name="Grigoriev I.V."/>
            <person name="Spatafora J.W."/>
            <person name="Aime M.C."/>
        </authorList>
    </citation>
    <scope>NUCLEOTIDE SEQUENCE [LARGE SCALE GENOMIC DNA]</scope>
    <source>
        <strain evidence="1 2">SA 807</strain>
    </source>
</reference>